<dbReference type="HOGENOM" id="CLU_1851368_0_0_4"/>
<dbReference type="KEGG" id="bgf:BC1003_3398"/>
<accession>E1TD35</accession>
<sequence>MSMIELVLDTMLPGDAALGMPCASTLDFEGYQLRHRVTDQVDAFLRMLANVAQEKFGQPFDTLDATERLAAINACKLVDVRLFSAFVTHVMRAYYTERRVLGQLSAGAVPPFPAGNQIAADDWDLLEPVYLRGQIWRDTE</sequence>
<gene>
    <name evidence="1" type="ordered locus">BC1003_3398</name>
</gene>
<proteinExistence type="predicted"/>
<dbReference type="OrthoDB" id="9113496at2"/>
<organism evidence="1">
    <name type="scientific">Burkholderia sp. (strain CCGE1003)</name>
    <dbReference type="NCBI Taxonomy" id="640512"/>
    <lineage>
        <taxon>Bacteria</taxon>
        <taxon>Pseudomonadati</taxon>
        <taxon>Pseudomonadota</taxon>
        <taxon>Betaproteobacteria</taxon>
        <taxon>Burkholderiales</taxon>
        <taxon>Burkholderiaceae</taxon>
        <taxon>Burkholderia</taxon>
    </lineage>
</organism>
<dbReference type="eggNOG" id="ENOG5033JC2">
    <property type="taxonomic scope" value="Bacteria"/>
</dbReference>
<reference evidence="1" key="1">
    <citation type="submission" date="2010-09" db="EMBL/GenBank/DDBJ databases">
        <title>Complete sequence of chromosome1 of Burkholderia sp. CCGE1003.</title>
        <authorList>
            <consortium name="US DOE Joint Genome Institute"/>
            <person name="Lucas S."/>
            <person name="Copeland A."/>
            <person name="Lapidus A."/>
            <person name="Cheng J.-F."/>
            <person name="Bruce D."/>
            <person name="Goodwin L."/>
            <person name="Pitluck S."/>
            <person name="Daligault H."/>
            <person name="Davenport K."/>
            <person name="Detter J.C."/>
            <person name="Han C."/>
            <person name="Tapia R."/>
            <person name="Land M."/>
            <person name="Hauser L."/>
            <person name="Jeffries C."/>
            <person name="Kyrpides N."/>
            <person name="Ivanova N."/>
            <person name="Ovchinnikova G."/>
            <person name="Martinez-Romero E."/>
            <person name="Rogel M.A."/>
            <person name="Auchtung J."/>
            <person name="Tiedje J.M."/>
            <person name="Woyke T."/>
        </authorList>
    </citation>
    <scope>NUCLEOTIDE SEQUENCE</scope>
    <source>
        <strain evidence="1">CCGE1003</strain>
    </source>
</reference>
<evidence type="ECO:0000313" key="1">
    <source>
        <dbReference type="EMBL" id="ADN59342.1"/>
    </source>
</evidence>
<dbReference type="AlphaFoldDB" id="E1TD35"/>
<dbReference type="STRING" id="640512.BC1003_3398"/>
<name>E1TD35_BURSG</name>
<dbReference type="EMBL" id="CP002217">
    <property type="protein sequence ID" value="ADN59342.1"/>
    <property type="molecule type" value="Genomic_DNA"/>
</dbReference>
<protein>
    <submittedName>
        <fullName evidence="1">Uncharacterized protein</fullName>
    </submittedName>
</protein>